<gene>
    <name evidence="1" type="ORF">IXB50_12700</name>
</gene>
<accession>A0A947DFR9</accession>
<dbReference type="AlphaFoldDB" id="A0A947DFR9"/>
<organism evidence="1 2">
    <name type="scientific">Leptothoe spongobia TAU-MAC 1115</name>
    <dbReference type="NCBI Taxonomy" id="1967444"/>
    <lineage>
        <taxon>Bacteria</taxon>
        <taxon>Bacillati</taxon>
        <taxon>Cyanobacteriota</taxon>
        <taxon>Cyanophyceae</taxon>
        <taxon>Nodosilineales</taxon>
        <taxon>Cymatolegaceae</taxon>
        <taxon>Leptothoe</taxon>
        <taxon>Leptothoe spongobia</taxon>
    </lineage>
</organism>
<reference evidence="1" key="1">
    <citation type="submission" date="2020-11" db="EMBL/GenBank/DDBJ databases">
        <authorList>
            <person name="Konstantinou D."/>
            <person name="Gkelis S."/>
            <person name="Popin R."/>
            <person name="Fewer D."/>
            <person name="Sivonen K."/>
        </authorList>
    </citation>
    <scope>NUCLEOTIDE SEQUENCE</scope>
    <source>
        <strain evidence="1">TAU-MAC 1115</strain>
    </source>
</reference>
<proteinExistence type="predicted"/>
<dbReference type="RefSeq" id="WP_215609350.1">
    <property type="nucleotide sequence ID" value="NZ_JADOES010000023.1"/>
</dbReference>
<comment type="caution">
    <text evidence="1">The sequence shown here is derived from an EMBL/GenBank/DDBJ whole genome shotgun (WGS) entry which is preliminary data.</text>
</comment>
<evidence type="ECO:0000313" key="2">
    <source>
        <dbReference type="Proteomes" id="UP000717364"/>
    </source>
</evidence>
<name>A0A947DFR9_9CYAN</name>
<reference evidence="1" key="2">
    <citation type="journal article" date="2021" name="Mar. Drugs">
        <title>Genome Reduction and Secondary Metabolism of the Marine Sponge-Associated Cyanobacterium Leptothoe.</title>
        <authorList>
            <person name="Konstantinou D."/>
            <person name="Popin R.V."/>
            <person name="Fewer D.P."/>
            <person name="Sivonen K."/>
            <person name="Gkelis S."/>
        </authorList>
    </citation>
    <scope>NUCLEOTIDE SEQUENCE</scope>
    <source>
        <strain evidence="1">TAU-MAC 1115</strain>
    </source>
</reference>
<evidence type="ECO:0000313" key="1">
    <source>
        <dbReference type="EMBL" id="MBT9316282.1"/>
    </source>
</evidence>
<protein>
    <submittedName>
        <fullName evidence="1">Uncharacterized protein</fullName>
    </submittedName>
</protein>
<dbReference type="Proteomes" id="UP000717364">
    <property type="component" value="Unassembled WGS sequence"/>
</dbReference>
<dbReference type="EMBL" id="JADOES010000023">
    <property type="protein sequence ID" value="MBT9316282.1"/>
    <property type="molecule type" value="Genomic_DNA"/>
</dbReference>
<sequence>MTQNYIGTKLITAWEEIASKNTGTSKTGDPGYAVKYSDGYISWSPKAVFENAYLPIGPDEPTGFIGHDVVEDFIVSHEVLSTDDSVTVQATLVNQIVIAQTVEKASLTTFSSGDWAEVAAQRASQLIEAEVTKHLTFLLACAQNGISFPQIKDEDIEFSDMDTEEIFDEE</sequence>
<keyword evidence="2" id="KW-1185">Reference proteome</keyword>